<dbReference type="AlphaFoldDB" id="A5ZS26"/>
<name>A5ZS26_9FIRM</name>
<keyword evidence="1" id="KW-1133">Transmembrane helix</keyword>
<gene>
    <name evidence="2" type="ORF">RUMOBE_01804</name>
</gene>
<protein>
    <submittedName>
        <fullName evidence="2">Uncharacterized protein</fullName>
    </submittedName>
</protein>
<accession>A5ZS26</accession>
<reference evidence="2 3" key="1">
    <citation type="submission" date="2007-03" db="EMBL/GenBank/DDBJ databases">
        <authorList>
            <person name="Fulton L."/>
            <person name="Clifton S."/>
            <person name="Fulton B."/>
            <person name="Xu J."/>
            <person name="Minx P."/>
            <person name="Pepin K.H."/>
            <person name="Johnson M."/>
            <person name="Thiruvilangam P."/>
            <person name="Bhonagiri V."/>
            <person name="Nash W.E."/>
            <person name="Mardis E.R."/>
            <person name="Wilson R.K."/>
        </authorList>
    </citation>
    <scope>NUCLEOTIDE SEQUENCE [LARGE SCALE GENOMIC DNA]</scope>
    <source>
        <strain evidence="2 3">ATCC 29174</strain>
    </source>
</reference>
<reference evidence="2 3" key="2">
    <citation type="submission" date="2007-04" db="EMBL/GenBank/DDBJ databases">
        <title>Draft genome sequence of Ruminococcus obeum (ATCC 29174).</title>
        <authorList>
            <person name="Sudarsanam P."/>
            <person name="Ley R."/>
            <person name="Guruge J."/>
            <person name="Turnbaugh P.J."/>
            <person name="Mahowald M."/>
            <person name="Liep D."/>
            <person name="Gordon J."/>
        </authorList>
    </citation>
    <scope>NUCLEOTIDE SEQUENCE [LARGE SCALE GENOMIC DNA]</scope>
    <source>
        <strain evidence="2 3">ATCC 29174</strain>
    </source>
</reference>
<keyword evidence="1" id="KW-0472">Membrane</keyword>
<proteinExistence type="predicted"/>
<keyword evidence="1" id="KW-0812">Transmembrane</keyword>
<dbReference type="Proteomes" id="UP000006002">
    <property type="component" value="Unassembled WGS sequence"/>
</dbReference>
<sequence>MLSFFRAKSIPYFFAVCSKALILPSVISMLESPAFCFASCFSVCFPWGCFSCYFFACASMALIAFCSISAVSFAPLTESATTFSLISSCNVYRPPFPVVMIVLGWYAAFGREKRASVVHAAPLNPHPQPVQVLGANTYKIPVVPVLNPGRLPFAACEYVHALAAMQAAVIVGNVKANVVAVSGFIKNQSSCFLCHVVNPPFFVYRLSPSL</sequence>
<evidence type="ECO:0000256" key="1">
    <source>
        <dbReference type="SAM" id="Phobius"/>
    </source>
</evidence>
<comment type="caution">
    <text evidence="2">The sequence shown here is derived from an EMBL/GenBank/DDBJ whole genome shotgun (WGS) entry which is preliminary data.</text>
</comment>
<feature type="transmembrane region" description="Helical" evidence="1">
    <location>
        <begin position="91"/>
        <end position="109"/>
    </location>
</feature>
<dbReference type="EMBL" id="AAVO02000006">
    <property type="protein sequence ID" value="EDM87623.1"/>
    <property type="molecule type" value="Genomic_DNA"/>
</dbReference>
<feature type="transmembrane region" description="Helical" evidence="1">
    <location>
        <begin position="50"/>
        <end position="71"/>
    </location>
</feature>
<organism evidence="2 3">
    <name type="scientific">Blautia obeum ATCC 29174</name>
    <dbReference type="NCBI Taxonomy" id="411459"/>
    <lineage>
        <taxon>Bacteria</taxon>
        <taxon>Bacillati</taxon>
        <taxon>Bacillota</taxon>
        <taxon>Clostridia</taxon>
        <taxon>Lachnospirales</taxon>
        <taxon>Lachnospiraceae</taxon>
        <taxon>Blautia</taxon>
    </lineage>
</organism>
<evidence type="ECO:0000313" key="2">
    <source>
        <dbReference type="EMBL" id="EDM87623.1"/>
    </source>
</evidence>
<evidence type="ECO:0000313" key="3">
    <source>
        <dbReference type="Proteomes" id="UP000006002"/>
    </source>
</evidence>
<feature type="transmembrane region" description="Helical" evidence="1">
    <location>
        <begin position="12"/>
        <end position="38"/>
    </location>
</feature>
<dbReference type="eggNOG" id="ENOG5033ZRD">
    <property type="taxonomic scope" value="Bacteria"/>
</dbReference>
<dbReference type="HOGENOM" id="CLU_1308132_0_0_9"/>